<proteinExistence type="predicted"/>
<dbReference type="PANTHER" id="PTHR31513:SF2">
    <property type="entry name" value="MRAZ"/>
    <property type="match status" value="1"/>
</dbReference>
<evidence type="ECO:0000313" key="1">
    <source>
        <dbReference type="EMBL" id="ETO08428.1"/>
    </source>
</evidence>
<dbReference type="PANTHER" id="PTHR31513">
    <property type="entry name" value="EPHRIN TYPE-B RECEPTOR"/>
    <property type="match status" value="1"/>
</dbReference>
<dbReference type="EMBL" id="ASPP01025014">
    <property type="protein sequence ID" value="ETO08428.1"/>
    <property type="molecule type" value="Genomic_DNA"/>
</dbReference>
<protein>
    <submittedName>
        <fullName evidence="1">Uncharacterized protein</fullName>
    </submittedName>
</protein>
<gene>
    <name evidence="1" type="ORF">RFI_28960</name>
</gene>
<comment type="caution">
    <text evidence="1">The sequence shown here is derived from an EMBL/GenBank/DDBJ whole genome shotgun (WGS) entry which is preliminary data.</text>
</comment>
<reference evidence="1 2" key="1">
    <citation type="journal article" date="2013" name="Curr. Biol.">
        <title>The Genome of the Foraminiferan Reticulomyxa filosa.</title>
        <authorList>
            <person name="Glockner G."/>
            <person name="Hulsmann N."/>
            <person name="Schleicher M."/>
            <person name="Noegel A.A."/>
            <person name="Eichinger L."/>
            <person name="Gallinger C."/>
            <person name="Pawlowski J."/>
            <person name="Sierra R."/>
            <person name="Euteneuer U."/>
            <person name="Pillet L."/>
            <person name="Moustafa A."/>
            <person name="Platzer M."/>
            <person name="Groth M."/>
            <person name="Szafranski K."/>
            <person name="Schliwa M."/>
        </authorList>
    </citation>
    <scope>NUCLEOTIDE SEQUENCE [LARGE SCALE GENOMIC DNA]</scope>
</reference>
<dbReference type="Proteomes" id="UP000023152">
    <property type="component" value="Unassembled WGS sequence"/>
</dbReference>
<evidence type="ECO:0000313" key="2">
    <source>
        <dbReference type="Proteomes" id="UP000023152"/>
    </source>
</evidence>
<accession>X6M388</accession>
<keyword evidence="2" id="KW-1185">Reference proteome</keyword>
<sequence length="329" mass="35808">MAKAATIQAILTGNGDSEKLKTGKKVTKVKKKSQKRKYCDIKTCETIYNWLISADRIKPKLKNGVDYLLVTEPNKRIELESDKWHHFKFGIYLLGEKTTLTVRQDSDDLGHLKIKTSHLWIGKECRISCNGLGYKKDSGTGKGQSASKHFQTGGGASYGSKGRAFNFVDGGGENGAIYGDKTLLKEIHFGSGGGSAKCSSFELKGGSGGGIIEIIVEQQIINEGYIECDGLIGQRLLNMGGQRNTKGGGGSGGSILIVVQAPSHIYQNFGKIDCLGGSYCLNLNGGGRGRIAIYSRYFLLHKPLFNDFLPRHWSGSIPKEEFIMQRSAS</sequence>
<dbReference type="AlphaFoldDB" id="X6M388"/>
<organism evidence="1 2">
    <name type="scientific">Reticulomyxa filosa</name>
    <dbReference type="NCBI Taxonomy" id="46433"/>
    <lineage>
        <taxon>Eukaryota</taxon>
        <taxon>Sar</taxon>
        <taxon>Rhizaria</taxon>
        <taxon>Retaria</taxon>
        <taxon>Foraminifera</taxon>
        <taxon>Monothalamids</taxon>
        <taxon>Reticulomyxidae</taxon>
        <taxon>Reticulomyxa</taxon>
    </lineage>
</organism>
<name>X6M388_RETFI</name>